<dbReference type="GO" id="GO:0016740">
    <property type="term" value="F:transferase activity"/>
    <property type="evidence" value="ECO:0007669"/>
    <property type="project" value="UniProtKB-KW"/>
</dbReference>
<reference evidence="1" key="1">
    <citation type="submission" date="2021-06" db="EMBL/GenBank/DDBJ databases">
        <title>Paracoccus bacterium XHP0099 sp. nov., isolated from the surface waters of the Yellow Sea.</title>
        <authorList>
            <person name="Xue H."/>
            <person name="Zhang D."/>
        </authorList>
    </citation>
    <scope>NUCLEOTIDE SEQUENCE</scope>
    <source>
        <strain evidence="1">XHP0099</strain>
    </source>
</reference>
<dbReference type="Proteomes" id="UP001166191">
    <property type="component" value="Unassembled WGS sequence"/>
</dbReference>
<evidence type="ECO:0000313" key="1">
    <source>
        <dbReference type="EMBL" id="MBU3029561.1"/>
    </source>
</evidence>
<comment type="caution">
    <text evidence="1">The sequence shown here is derived from an EMBL/GenBank/DDBJ whole genome shotgun (WGS) entry which is preliminary data.</text>
</comment>
<gene>
    <name evidence="1" type="ORF">KNW02_05410</name>
</gene>
<dbReference type="Pfam" id="PF11316">
    <property type="entry name" value="Rhamno_transf"/>
    <property type="match status" value="1"/>
</dbReference>
<dbReference type="RefSeq" id="WP_216032255.1">
    <property type="nucleotide sequence ID" value="NZ_JAHKNG010000006.1"/>
</dbReference>
<dbReference type="EMBL" id="JAHKNG010000006">
    <property type="protein sequence ID" value="MBU3029561.1"/>
    <property type="molecule type" value="Genomic_DNA"/>
</dbReference>
<keyword evidence="1" id="KW-0808">Transferase</keyword>
<organism evidence="1 2">
    <name type="scientific">Paracoccus marinaquae</name>
    <dbReference type="NCBI Taxonomy" id="2841926"/>
    <lineage>
        <taxon>Bacteria</taxon>
        <taxon>Pseudomonadati</taxon>
        <taxon>Pseudomonadota</taxon>
        <taxon>Alphaproteobacteria</taxon>
        <taxon>Rhodobacterales</taxon>
        <taxon>Paracoccaceae</taxon>
        <taxon>Paracoccus</taxon>
    </lineage>
</organism>
<dbReference type="InterPro" id="IPR021466">
    <property type="entry name" value="Put_rhamnosyl_transferase"/>
</dbReference>
<protein>
    <submittedName>
        <fullName evidence="1">Rhamnosyl transferase</fullName>
    </submittedName>
</protein>
<keyword evidence="2" id="KW-1185">Reference proteome</keyword>
<evidence type="ECO:0000313" key="2">
    <source>
        <dbReference type="Proteomes" id="UP001166191"/>
    </source>
</evidence>
<proteinExistence type="predicted"/>
<sequence length="278" mass="31709">MRIQVLGLCRFSMLVENAFQTTGSDLQRNREILYDPRRLDQRLRYFENLCLSTLLWQTDPDFTLILATSDDLPQPWLDRLRAIAEAVPQIRLEQVAPGKHGQICQRLLERHTEPGADVVAQFRMDDDDAVACDYVARLRSDHRLIAPLMAEAGRVAVDYSHGLSMHHAAGGGFTFHGVRARMWVPALAMYFQGSSPGSIMNYRHDRIWQMLTSINLPAPIMWIRSFHASNDSPDQPRLGRELYEIDQTQLDKVMWNRFRLDPRELTGALTAPEGVGAP</sequence>
<accession>A0ABS6AH76</accession>
<name>A0ABS6AH76_9RHOB</name>